<organism evidence="3 4">
    <name type="scientific">Hirsutella rhossiliensis</name>
    <dbReference type="NCBI Taxonomy" id="111463"/>
    <lineage>
        <taxon>Eukaryota</taxon>
        <taxon>Fungi</taxon>
        <taxon>Dikarya</taxon>
        <taxon>Ascomycota</taxon>
        <taxon>Pezizomycotina</taxon>
        <taxon>Sordariomycetes</taxon>
        <taxon>Hypocreomycetidae</taxon>
        <taxon>Hypocreales</taxon>
        <taxon>Ophiocordycipitaceae</taxon>
        <taxon>Hirsutella</taxon>
    </lineage>
</organism>
<sequence>MTLLPFDAKRSIVEMNHSIQDFERSCVRRAIVSPRWLPDSNSVFWYRRETEIGQFQFILVDCDKGLRRMAFDHAGLASELGKYTLEHIGPYSLPFWWINVAADCTWVRFQFNGKTWQYTRSGKLEDWEGIFDTGGFDHGCKEIPSPFSRESSTVTLTNHTANLIDYFWISNSGDARYYGSLRPDQTKTLTAYVGHIWRLELPDSEKRVSFDVKSQPSTAMVEQSPLGLILIWGTALSSQNSGTISAGEASSTRTKPFVRDFNVWVHDSEGTEKQISFQGVAGDEFKDVYTSPDERHVVVWQCKPASKHLVHLVESSPKDQFRPKLISEEYLRPGDNVEVKRPRLFDLVDGSETFVDDALFQNPYALTNVGWSDDGQKYRFIFNERGHQHLRLLEIAMDGAVAVLVEESSKTFVDYANKLFYKLLPSTNELLWASYQGILDDAFC</sequence>
<keyword evidence="4" id="KW-1185">Reference proteome</keyword>
<dbReference type="InterPro" id="IPR024053">
    <property type="entry name" value="VHL_beta_dom"/>
</dbReference>
<dbReference type="EMBL" id="JAIZPD010000001">
    <property type="protein sequence ID" value="KAH0968699.1"/>
    <property type="molecule type" value="Genomic_DNA"/>
</dbReference>
<comment type="caution">
    <text evidence="3">The sequence shown here is derived from an EMBL/GenBank/DDBJ whole genome shotgun (WGS) entry which is preliminary data.</text>
</comment>
<dbReference type="Pfam" id="PF01847">
    <property type="entry name" value="VHL"/>
    <property type="match status" value="1"/>
</dbReference>
<protein>
    <submittedName>
        <fullName evidence="3">VHL beta domain-containing protein</fullName>
    </submittedName>
</protein>
<dbReference type="InterPro" id="IPR002469">
    <property type="entry name" value="Peptidase_S9B_N"/>
</dbReference>
<accession>A0A9P8NAH2</accession>
<dbReference type="Proteomes" id="UP000824596">
    <property type="component" value="Unassembled WGS sequence"/>
</dbReference>
<dbReference type="AlphaFoldDB" id="A0A9P8NAH2"/>
<dbReference type="RefSeq" id="XP_044726212.1">
    <property type="nucleotide sequence ID" value="XM_044859812.1"/>
</dbReference>
<reference evidence="3" key="1">
    <citation type="submission" date="2021-09" db="EMBL/GenBank/DDBJ databases">
        <title>A high-quality genome of the endoparasitic fungus Hirsutella rhossiliensis with a comparison of Hirsutella genomes reveals transposable elements contributing to genome size variation.</title>
        <authorList>
            <person name="Lin R."/>
            <person name="Jiao Y."/>
            <person name="Sun X."/>
            <person name="Ling J."/>
            <person name="Xie B."/>
            <person name="Cheng X."/>
        </authorList>
    </citation>
    <scope>NUCLEOTIDE SEQUENCE</scope>
    <source>
        <strain evidence="3">HR02</strain>
    </source>
</reference>
<name>A0A9P8NAH2_9HYPO</name>
<proteinExistence type="predicted"/>
<dbReference type="SUPFAM" id="SSF82171">
    <property type="entry name" value="DPP6 N-terminal domain-like"/>
    <property type="match status" value="1"/>
</dbReference>
<dbReference type="OrthoDB" id="413400at2759"/>
<dbReference type="GO" id="GO:0006508">
    <property type="term" value="P:proteolysis"/>
    <property type="evidence" value="ECO:0007669"/>
    <property type="project" value="InterPro"/>
</dbReference>
<feature type="domain" description="Dipeptidylpeptidase IV N-terminal" evidence="1">
    <location>
        <begin position="256"/>
        <end position="434"/>
    </location>
</feature>
<dbReference type="GeneID" id="68350470"/>
<gene>
    <name evidence="3" type="ORF">HRG_01341</name>
</gene>
<evidence type="ECO:0000313" key="4">
    <source>
        <dbReference type="Proteomes" id="UP000824596"/>
    </source>
</evidence>
<dbReference type="InterPro" id="IPR036208">
    <property type="entry name" value="VHL_sf"/>
</dbReference>
<evidence type="ECO:0000313" key="3">
    <source>
        <dbReference type="EMBL" id="KAH0968699.1"/>
    </source>
</evidence>
<evidence type="ECO:0000259" key="1">
    <source>
        <dbReference type="Pfam" id="PF00930"/>
    </source>
</evidence>
<evidence type="ECO:0000259" key="2">
    <source>
        <dbReference type="Pfam" id="PF01847"/>
    </source>
</evidence>
<feature type="domain" description="von Hippel-Lindau disease tumour suppressor beta" evidence="2">
    <location>
        <begin position="145"/>
        <end position="199"/>
    </location>
</feature>
<dbReference type="Gene3D" id="2.60.40.780">
    <property type="entry name" value="von Hippel-Lindau disease tumour suppressor, beta domain"/>
    <property type="match status" value="1"/>
</dbReference>
<dbReference type="Pfam" id="PF00930">
    <property type="entry name" value="DPPIV_N"/>
    <property type="match status" value="1"/>
</dbReference>
<dbReference type="SUPFAM" id="SSF49468">
    <property type="entry name" value="VHL"/>
    <property type="match status" value="1"/>
</dbReference>
<dbReference type="Gene3D" id="2.140.10.30">
    <property type="entry name" value="Dipeptidylpeptidase IV, N-terminal domain"/>
    <property type="match status" value="1"/>
</dbReference>
<dbReference type="InterPro" id="IPR037140">
    <property type="entry name" value="VHL_beta_dom_sf"/>
</dbReference>